<dbReference type="Pfam" id="PF06725">
    <property type="entry name" value="3D"/>
    <property type="match status" value="1"/>
</dbReference>
<dbReference type="InterPro" id="IPR036908">
    <property type="entry name" value="RlpA-like_sf"/>
</dbReference>
<keyword evidence="3" id="KW-1133">Transmembrane helix</keyword>
<dbReference type="Gene3D" id="2.40.40.10">
    <property type="entry name" value="RlpA-like domain"/>
    <property type="match status" value="1"/>
</dbReference>
<protein>
    <submittedName>
        <fullName evidence="5">Ubiquitin-like domain-containing protein</fullName>
    </submittedName>
</protein>
<feature type="region of interest" description="Disordered" evidence="2">
    <location>
        <begin position="297"/>
        <end position="356"/>
    </location>
</feature>
<keyword evidence="1" id="KW-0732">Signal</keyword>
<dbReference type="Proteomes" id="UP001225873">
    <property type="component" value="Unassembled WGS sequence"/>
</dbReference>
<feature type="transmembrane region" description="Helical" evidence="3">
    <location>
        <begin position="19"/>
        <end position="38"/>
    </location>
</feature>
<comment type="caution">
    <text evidence="5">The sequence shown here is derived from an EMBL/GenBank/DDBJ whole genome shotgun (WGS) entry which is preliminary data.</text>
</comment>
<feature type="compositionally biased region" description="Low complexity" evidence="2">
    <location>
        <begin position="299"/>
        <end position="318"/>
    </location>
</feature>
<dbReference type="Pfam" id="PF07501">
    <property type="entry name" value="G5"/>
    <property type="match status" value="1"/>
</dbReference>
<proteinExistence type="predicted"/>
<accession>A0ABT7ZPK6</accession>
<dbReference type="CDD" id="cd22786">
    <property type="entry name" value="DPBB_YuiC-like"/>
    <property type="match status" value="1"/>
</dbReference>
<name>A0ABT7ZPK6_9BACL</name>
<dbReference type="PROSITE" id="PS51109">
    <property type="entry name" value="G5"/>
    <property type="match status" value="1"/>
</dbReference>
<sequence length="453" mass="48398">MSNEANNTNSSKIFKGKSLAVTIATVLLFAAVLTFAIYEGTKNTVTVTANGEQEEVRTHAETVGAFLEEQEIEAGEHDFLSHSKETPINEDLALEWDAAEQYNVTVDGKATSAWTTENTVSEILAKADVELTKHDKVSPALDEQVDEETTISVEKAYEVTIQDGLNEKKVWSTSTTVADFLKQHKVSLGKLDRVEKEMDELVLPNSKVKVVRVEKVTDVVEDTVKYAVETKKDDSLLKGNEKVVQKGANGVVKKTYEVIKENGKEVKRDLKNEKVVKEPTKQVTAVGTKTVVASVSRGAQTKAAPAAKATPATQAAPAQEKKQEKAAVKTASVEKAATPAPAKAEPAKAQPAEEPAGGKEFYVSATAYTASCTGCSGITATGINLHANPGLKVIAVDPSVIPLGSKVWVEGYGNAIAGDTGGAIKGNKIDLFMANKSDALSFGRKQVKVRVLN</sequence>
<gene>
    <name evidence="5" type="ORF">QMA01_17570</name>
</gene>
<keyword evidence="6" id="KW-1185">Reference proteome</keyword>
<keyword evidence="3" id="KW-0812">Transmembrane</keyword>
<dbReference type="PANTHER" id="PTHR39160:SF4">
    <property type="entry name" value="RESUSCITATION-PROMOTING FACTOR RPFB"/>
    <property type="match status" value="1"/>
</dbReference>
<dbReference type="InterPro" id="IPR051933">
    <property type="entry name" value="Resuscitation_pf_RpfB"/>
</dbReference>
<evidence type="ECO:0000256" key="2">
    <source>
        <dbReference type="SAM" id="MobiDB-lite"/>
    </source>
</evidence>
<feature type="compositionally biased region" description="Low complexity" evidence="2">
    <location>
        <begin position="328"/>
        <end position="355"/>
    </location>
</feature>
<dbReference type="InterPro" id="IPR011098">
    <property type="entry name" value="G5_dom"/>
</dbReference>
<evidence type="ECO:0000256" key="1">
    <source>
        <dbReference type="ARBA" id="ARBA00022729"/>
    </source>
</evidence>
<dbReference type="SUPFAM" id="SSF50685">
    <property type="entry name" value="Barwin-like endoglucanases"/>
    <property type="match status" value="1"/>
</dbReference>
<organism evidence="5 6">
    <name type="scientific">Planococcus notacanthi</name>
    <dbReference type="NCBI Taxonomy" id="3035188"/>
    <lineage>
        <taxon>Bacteria</taxon>
        <taxon>Bacillati</taxon>
        <taxon>Bacillota</taxon>
        <taxon>Bacilli</taxon>
        <taxon>Bacillales</taxon>
        <taxon>Caryophanaceae</taxon>
        <taxon>Planococcus</taxon>
    </lineage>
</organism>
<dbReference type="InterPro" id="IPR007137">
    <property type="entry name" value="DUF348"/>
</dbReference>
<dbReference type="Pfam" id="PF03990">
    <property type="entry name" value="DUF348"/>
    <property type="match status" value="3"/>
</dbReference>
<evidence type="ECO:0000256" key="3">
    <source>
        <dbReference type="SAM" id="Phobius"/>
    </source>
</evidence>
<feature type="domain" description="G5" evidence="4">
    <location>
        <begin position="210"/>
        <end position="290"/>
    </location>
</feature>
<reference evidence="5 6" key="1">
    <citation type="submission" date="2023-03" db="EMBL/GenBank/DDBJ databases">
        <authorList>
            <person name="Uniacke-Lowe S."/>
            <person name="Ross P."/>
            <person name="Hill C."/>
        </authorList>
    </citation>
    <scope>NUCLEOTIDE SEQUENCE [LARGE SCALE GENOMIC DNA]</scope>
    <source>
        <strain evidence="5 6">APC 4016</strain>
    </source>
</reference>
<dbReference type="InterPro" id="IPR010916">
    <property type="entry name" value="TonB_box_CS"/>
</dbReference>
<evidence type="ECO:0000313" key="5">
    <source>
        <dbReference type="EMBL" id="MDN3429110.1"/>
    </source>
</evidence>
<dbReference type="EMBL" id="JASDCQ010000009">
    <property type="protein sequence ID" value="MDN3429110.1"/>
    <property type="molecule type" value="Genomic_DNA"/>
</dbReference>
<dbReference type="SMART" id="SM01208">
    <property type="entry name" value="G5"/>
    <property type="match status" value="1"/>
</dbReference>
<keyword evidence="3" id="KW-0472">Membrane</keyword>
<dbReference type="InterPro" id="IPR010611">
    <property type="entry name" value="3D_dom"/>
</dbReference>
<evidence type="ECO:0000313" key="6">
    <source>
        <dbReference type="Proteomes" id="UP001225873"/>
    </source>
</evidence>
<dbReference type="PROSITE" id="PS00430">
    <property type="entry name" value="TONB_DEPENDENT_REC_1"/>
    <property type="match status" value="1"/>
</dbReference>
<dbReference type="Gene3D" id="2.20.230.10">
    <property type="entry name" value="Resuscitation-promoting factor rpfb"/>
    <property type="match status" value="1"/>
</dbReference>
<dbReference type="PANTHER" id="PTHR39160">
    <property type="entry name" value="CELL WALL-BINDING PROTEIN YOCH"/>
    <property type="match status" value="1"/>
</dbReference>
<dbReference type="RefSeq" id="WP_290187221.1">
    <property type="nucleotide sequence ID" value="NZ_JASDCQ010000009.1"/>
</dbReference>
<evidence type="ECO:0000259" key="4">
    <source>
        <dbReference type="PROSITE" id="PS51109"/>
    </source>
</evidence>